<evidence type="ECO:0000256" key="29">
    <source>
        <dbReference type="SAM" id="MobiDB-lite"/>
    </source>
</evidence>
<dbReference type="Gene3D" id="1.20.5.190">
    <property type="match status" value="2"/>
</dbReference>
<evidence type="ECO:0000256" key="4">
    <source>
        <dbReference type="ARBA" id="ARBA00012513"/>
    </source>
</evidence>
<keyword evidence="14" id="KW-0067">ATP-binding</keyword>
<dbReference type="GO" id="GO:0004674">
    <property type="term" value="F:protein serine/threonine kinase activity"/>
    <property type="evidence" value="ECO:0007669"/>
    <property type="project" value="UniProtKB-KW"/>
</dbReference>
<comment type="similarity">
    <text evidence="28">Belongs to the TRAFAC class myosin-kinesin ATPase superfamily. Myosin family.</text>
</comment>
<feature type="region of interest" description="Disordered" evidence="29">
    <location>
        <begin position="969"/>
        <end position="993"/>
    </location>
</feature>
<comment type="caution">
    <text evidence="28">Lacks conserved residue(s) required for the propagation of feature annotation.</text>
</comment>
<dbReference type="InterPro" id="IPR052409">
    <property type="entry name" value="Myosin-III_kinase_activity"/>
</dbReference>
<keyword evidence="15" id="KW-0805">Transcription regulation</keyword>
<keyword evidence="8" id="KW-0479">Metal-binding</keyword>
<dbReference type="SUPFAM" id="SSF52540">
    <property type="entry name" value="P-loop containing nucleoside triphosphate hydrolases"/>
    <property type="match status" value="1"/>
</dbReference>
<dbReference type="InterPro" id="IPR001609">
    <property type="entry name" value="Myosin_head_motor_dom-like"/>
</dbReference>
<keyword evidence="20" id="KW-0505">Motor protein</keyword>
<dbReference type="SMART" id="SM00355">
    <property type="entry name" value="ZnF_C2H2"/>
    <property type="match status" value="3"/>
</dbReference>
<dbReference type="GO" id="GO:0051491">
    <property type="term" value="P:positive regulation of filopodium assembly"/>
    <property type="evidence" value="ECO:0007669"/>
    <property type="project" value="TreeGrafter"/>
</dbReference>
<dbReference type="FunFam" id="3.30.160.60:FF:000014">
    <property type="entry name" value="Transcription factor Sp3"/>
    <property type="match status" value="1"/>
</dbReference>
<comment type="catalytic activity">
    <reaction evidence="26">
        <text>L-seryl-[protein] + ATP = O-phospho-L-seryl-[protein] + ADP + H(+)</text>
        <dbReference type="Rhea" id="RHEA:17989"/>
        <dbReference type="Rhea" id="RHEA-COMP:9863"/>
        <dbReference type="Rhea" id="RHEA-COMP:11604"/>
        <dbReference type="ChEBI" id="CHEBI:15378"/>
        <dbReference type="ChEBI" id="CHEBI:29999"/>
        <dbReference type="ChEBI" id="CHEBI:30616"/>
        <dbReference type="ChEBI" id="CHEBI:83421"/>
        <dbReference type="ChEBI" id="CHEBI:456216"/>
        <dbReference type="EC" id="2.7.11.1"/>
    </reaction>
</comment>
<keyword evidence="33" id="KW-1185">Reference proteome</keyword>
<dbReference type="GO" id="GO:0032433">
    <property type="term" value="C:filopodium tip"/>
    <property type="evidence" value="ECO:0007669"/>
    <property type="project" value="TreeGrafter"/>
</dbReference>
<dbReference type="CDD" id="cd23767">
    <property type="entry name" value="IQCD"/>
    <property type="match status" value="1"/>
</dbReference>
<keyword evidence="19" id="KW-0804">Transcription</keyword>
<dbReference type="PROSITE" id="PS50157">
    <property type="entry name" value="ZINC_FINGER_C2H2_2"/>
    <property type="match status" value="3"/>
</dbReference>
<evidence type="ECO:0000256" key="25">
    <source>
        <dbReference type="ARBA" id="ARBA00047899"/>
    </source>
</evidence>
<proteinExistence type="inferred from homology"/>
<reference evidence="32 33" key="1">
    <citation type="submission" date="2019-04" db="EMBL/GenBank/DDBJ databases">
        <title>Draft genome of the big-headed turtle Platysternon megacephalum.</title>
        <authorList>
            <person name="Gong S."/>
        </authorList>
    </citation>
    <scope>NUCLEOTIDE SEQUENCE [LARGE SCALE GENOMIC DNA]</scope>
    <source>
        <strain evidence="32">DO16091913</strain>
        <tissue evidence="32">Muscle</tissue>
    </source>
</reference>
<dbReference type="GO" id="GO:0005634">
    <property type="term" value="C:nucleus"/>
    <property type="evidence" value="ECO:0007669"/>
    <property type="project" value="UniProtKB-SubCell"/>
</dbReference>
<keyword evidence="21" id="KW-0206">Cytoskeleton</keyword>
<dbReference type="EMBL" id="QXTE01000009">
    <property type="protein sequence ID" value="TFK14564.1"/>
    <property type="molecule type" value="Genomic_DNA"/>
</dbReference>
<evidence type="ECO:0000256" key="27">
    <source>
        <dbReference type="PROSITE-ProRule" id="PRU00042"/>
    </source>
</evidence>
<feature type="domain" description="C2H2-type" evidence="30">
    <location>
        <begin position="951"/>
        <end position="978"/>
    </location>
</feature>
<keyword evidence="17" id="KW-0238">DNA-binding</keyword>
<keyword evidence="12" id="KW-0418">Kinase</keyword>
<feature type="region of interest" description="Disordered" evidence="29">
    <location>
        <begin position="699"/>
        <end position="719"/>
    </location>
</feature>
<accession>A0A4D9FAM0</accession>
<dbReference type="SUPFAM" id="SSF57667">
    <property type="entry name" value="beta-beta-alpha zinc fingers"/>
    <property type="match status" value="2"/>
</dbReference>
<keyword evidence="11 27" id="KW-0863">Zinc-finger</keyword>
<dbReference type="GO" id="GO:0000146">
    <property type="term" value="F:microfilament motor activity"/>
    <property type="evidence" value="ECO:0007669"/>
    <property type="project" value="TreeGrafter"/>
</dbReference>
<dbReference type="GO" id="GO:0007605">
    <property type="term" value="P:sensory perception of sound"/>
    <property type="evidence" value="ECO:0007669"/>
    <property type="project" value="TreeGrafter"/>
</dbReference>
<dbReference type="FunFam" id="1.20.5.190:FF:000055">
    <property type="entry name" value="Putative microtubule-associated protein futsch"/>
    <property type="match status" value="1"/>
</dbReference>
<keyword evidence="23" id="KW-0966">Cell projection</keyword>
<evidence type="ECO:0000256" key="3">
    <source>
        <dbReference type="ARBA" id="ARBA00004316"/>
    </source>
</evidence>
<evidence type="ECO:0000256" key="12">
    <source>
        <dbReference type="ARBA" id="ARBA00022777"/>
    </source>
</evidence>
<evidence type="ECO:0000256" key="24">
    <source>
        <dbReference type="ARBA" id="ARBA00038409"/>
    </source>
</evidence>
<comment type="caution">
    <text evidence="32">The sequence shown here is derived from an EMBL/GenBank/DDBJ whole genome shotgun (WGS) entry which is preliminary data.</text>
</comment>
<dbReference type="SMART" id="SM00015">
    <property type="entry name" value="IQ"/>
    <property type="match status" value="3"/>
</dbReference>
<keyword evidence="6" id="KW-0723">Serine/threonine-protein kinase</keyword>
<feature type="domain" description="Myosin motor" evidence="31">
    <location>
        <begin position="1"/>
        <end position="145"/>
    </location>
</feature>
<dbReference type="FunFam" id="3.30.160.60:FF:000061">
    <property type="entry name" value="Transcription factor Sp3"/>
    <property type="match status" value="1"/>
</dbReference>
<dbReference type="GO" id="GO:0008270">
    <property type="term" value="F:zinc ion binding"/>
    <property type="evidence" value="ECO:0007669"/>
    <property type="project" value="UniProtKB-KW"/>
</dbReference>
<feature type="domain" description="C2H2-type" evidence="30">
    <location>
        <begin position="921"/>
        <end position="950"/>
    </location>
</feature>
<dbReference type="InterPro" id="IPR027417">
    <property type="entry name" value="P-loop_NTPase"/>
</dbReference>
<feature type="domain" description="C2H2-type" evidence="30">
    <location>
        <begin position="891"/>
        <end position="920"/>
    </location>
</feature>
<dbReference type="InterPro" id="IPR013087">
    <property type="entry name" value="Znf_C2H2_type"/>
</dbReference>
<keyword evidence="18" id="KW-0010">Activator</keyword>
<dbReference type="GO" id="GO:0001917">
    <property type="term" value="C:photoreceptor inner segment"/>
    <property type="evidence" value="ECO:0007669"/>
    <property type="project" value="TreeGrafter"/>
</dbReference>
<evidence type="ECO:0000256" key="21">
    <source>
        <dbReference type="ARBA" id="ARBA00023212"/>
    </source>
</evidence>
<dbReference type="Gene3D" id="3.30.160.60">
    <property type="entry name" value="Classic Zinc Finger"/>
    <property type="match status" value="3"/>
</dbReference>
<evidence type="ECO:0000256" key="9">
    <source>
        <dbReference type="ARBA" id="ARBA00022737"/>
    </source>
</evidence>
<evidence type="ECO:0000256" key="6">
    <source>
        <dbReference type="ARBA" id="ARBA00022527"/>
    </source>
</evidence>
<keyword evidence="5" id="KW-0963">Cytoplasm</keyword>
<dbReference type="OrthoDB" id="6365676at2759"/>
<dbReference type="Gene3D" id="6.20.240.20">
    <property type="match status" value="1"/>
</dbReference>
<evidence type="ECO:0000256" key="23">
    <source>
        <dbReference type="ARBA" id="ARBA00023273"/>
    </source>
</evidence>
<evidence type="ECO:0000313" key="33">
    <source>
        <dbReference type="Proteomes" id="UP000297703"/>
    </source>
</evidence>
<evidence type="ECO:0000256" key="13">
    <source>
        <dbReference type="ARBA" id="ARBA00022833"/>
    </source>
</evidence>
<dbReference type="Pfam" id="PF00063">
    <property type="entry name" value="Myosin_head"/>
    <property type="match status" value="1"/>
</dbReference>
<dbReference type="GO" id="GO:0032426">
    <property type="term" value="C:stereocilium tip"/>
    <property type="evidence" value="ECO:0007669"/>
    <property type="project" value="TreeGrafter"/>
</dbReference>
<protein>
    <recommendedName>
        <fullName evidence="4">non-specific serine/threonine protein kinase</fullName>
        <ecNumber evidence="4">2.7.11.1</ecNumber>
    </recommendedName>
</protein>
<dbReference type="Gene3D" id="3.40.850.10">
    <property type="entry name" value="Kinesin motor domain"/>
    <property type="match status" value="1"/>
</dbReference>
<dbReference type="GO" id="GO:0030832">
    <property type="term" value="P:regulation of actin filament length"/>
    <property type="evidence" value="ECO:0007669"/>
    <property type="project" value="TreeGrafter"/>
</dbReference>
<evidence type="ECO:0000256" key="7">
    <source>
        <dbReference type="ARBA" id="ARBA00022679"/>
    </source>
</evidence>
<evidence type="ECO:0000256" key="16">
    <source>
        <dbReference type="ARBA" id="ARBA00023123"/>
    </source>
</evidence>
<evidence type="ECO:0000256" key="28">
    <source>
        <dbReference type="PROSITE-ProRule" id="PRU00782"/>
    </source>
</evidence>
<comment type="catalytic activity">
    <reaction evidence="25">
        <text>L-threonyl-[protein] + ATP = O-phospho-L-threonyl-[protein] + ADP + H(+)</text>
        <dbReference type="Rhea" id="RHEA:46608"/>
        <dbReference type="Rhea" id="RHEA-COMP:11060"/>
        <dbReference type="Rhea" id="RHEA-COMP:11605"/>
        <dbReference type="ChEBI" id="CHEBI:15378"/>
        <dbReference type="ChEBI" id="CHEBI:30013"/>
        <dbReference type="ChEBI" id="CHEBI:30616"/>
        <dbReference type="ChEBI" id="CHEBI:61977"/>
        <dbReference type="ChEBI" id="CHEBI:456216"/>
        <dbReference type="EC" id="2.7.11.1"/>
    </reaction>
</comment>
<feature type="compositionally biased region" description="Basic and acidic residues" evidence="29">
    <location>
        <begin position="984"/>
        <end position="993"/>
    </location>
</feature>
<feature type="region of interest" description="Disordered" evidence="29">
    <location>
        <begin position="573"/>
        <end position="610"/>
    </location>
</feature>
<evidence type="ECO:0000256" key="18">
    <source>
        <dbReference type="ARBA" id="ARBA00023159"/>
    </source>
</evidence>
<dbReference type="FunFam" id="3.30.160.60:FF:000026">
    <property type="entry name" value="Transcription factor Sp3"/>
    <property type="match status" value="1"/>
</dbReference>
<dbReference type="InterPro" id="IPR000048">
    <property type="entry name" value="IQ_motif_EF-hand-BS"/>
</dbReference>
<feature type="compositionally biased region" description="Basic and acidic residues" evidence="29">
    <location>
        <begin position="587"/>
        <end position="599"/>
    </location>
</feature>
<feature type="region of interest" description="Actin-binding" evidence="28">
    <location>
        <begin position="26"/>
        <end position="48"/>
    </location>
</feature>
<keyword evidence="7" id="KW-0808">Transferase</keyword>
<organism evidence="32 33">
    <name type="scientific">Platysternon megacephalum</name>
    <name type="common">big-headed turtle</name>
    <dbReference type="NCBI Taxonomy" id="55544"/>
    <lineage>
        <taxon>Eukaryota</taxon>
        <taxon>Metazoa</taxon>
        <taxon>Chordata</taxon>
        <taxon>Craniata</taxon>
        <taxon>Vertebrata</taxon>
        <taxon>Euteleostomi</taxon>
        <taxon>Archelosauria</taxon>
        <taxon>Testudinata</taxon>
        <taxon>Testudines</taxon>
        <taxon>Cryptodira</taxon>
        <taxon>Durocryptodira</taxon>
        <taxon>Testudinoidea</taxon>
        <taxon>Platysternidae</taxon>
        <taxon>Platysternon</taxon>
    </lineage>
</organism>
<reference evidence="32 33" key="2">
    <citation type="submission" date="2019-04" db="EMBL/GenBank/DDBJ databases">
        <title>The genome sequence of big-headed turtle.</title>
        <authorList>
            <person name="Gong S."/>
        </authorList>
    </citation>
    <scope>NUCLEOTIDE SEQUENCE [LARGE SCALE GENOMIC DNA]</scope>
    <source>
        <strain evidence="32">DO16091913</strain>
        <tissue evidence="32">Muscle</tissue>
    </source>
</reference>
<evidence type="ECO:0000256" key="5">
    <source>
        <dbReference type="ARBA" id="ARBA00022490"/>
    </source>
</evidence>
<dbReference type="InterPro" id="IPR036236">
    <property type="entry name" value="Znf_C2H2_sf"/>
</dbReference>
<evidence type="ECO:0000259" key="31">
    <source>
        <dbReference type="PROSITE" id="PS51456"/>
    </source>
</evidence>
<evidence type="ECO:0000313" key="32">
    <source>
        <dbReference type="EMBL" id="TFK14564.1"/>
    </source>
</evidence>
<evidence type="ECO:0000256" key="8">
    <source>
        <dbReference type="ARBA" id="ARBA00022723"/>
    </source>
</evidence>
<keyword evidence="13" id="KW-0862">Zinc</keyword>
<feature type="compositionally biased region" description="Basic residues" evidence="29">
    <location>
        <begin position="969"/>
        <end position="979"/>
    </location>
</feature>
<evidence type="ECO:0000256" key="19">
    <source>
        <dbReference type="ARBA" id="ARBA00023163"/>
    </source>
</evidence>
<evidence type="ECO:0000256" key="2">
    <source>
        <dbReference type="ARBA" id="ARBA00004245"/>
    </source>
</evidence>
<dbReference type="PANTHER" id="PTHR46256:SF1">
    <property type="entry name" value="MYOSIN-IIIB"/>
    <property type="match status" value="1"/>
</dbReference>
<comment type="subcellular location">
    <subcellularLocation>
        <location evidence="3">Cell projection</location>
    </subcellularLocation>
    <subcellularLocation>
        <location evidence="2">Cytoplasm</location>
        <location evidence="2">Cytoskeleton</location>
    </subcellularLocation>
    <subcellularLocation>
        <location evidence="1">Nucleus</location>
    </subcellularLocation>
</comment>
<name>A0A4D9FAM0_9SAUR</name>
<dbReference type="Proteomes" id="UP000297703">
    <property type="component" value="Unassembled WGS sequence"/>
</dbReference>
<dbReference type="EC" id="2.7.11.1" evidence="4"/>
<dbReference type="GO" id="GO:0003779">
    <property type="term" value="F:actin binding"/>
    <property type="evidence" value="ECO:0007669"/>
    <property type="project" value="UniProtKB-KW"/>
</dbReference>
<evidence type="ECO:0000256" key="10">
    <source>
        <dbReference type="ARBA" id="ARBA00022741"/>
    </source>
</evidence>
<keyword evidence="28" id="KW-0009">Actin-binding</keyword>
<dbReference type="PROSITE" id="PS00028">
    <property type="entry name" value="ZINC_FINGER_C2H2_1"/>
    <property type="match status" value="3"/>
</dbReference>
<dbReference type="CDD" id="cd22541">
    <property type="entry name" value="SP5_N"/>
    <property type="match status" value="1"/>
</dbReference>
<dbReference type="PROSITE" id="PS51456">
    <property type="entry name" value="MYOSIN_MOTOR"/>
    <property type="match status" value="1"/>
</dbReference>
<evidence type="ECO:0000256" key="17">
    <source>
        <dbReference type="ARBA" id="ARBA00023125"/>
    </source>
</evidence>
<dbReference type="PANTHER" id="PTHR46256">
    <property type="entry name" value="AGAP011099-PA"/>
    <property type="match status" value="1"/>
</dbReference>
<dbReference type="InterPro" id="IPR036961">
    <property type="entry name" value="Kinesin_motor_dom_sf"/>
</dbReference>
<gene>
    <name evidence="32" type="ORF">DR999_PMT01931</name>
</gene>
<dbReference type="Pfam" id="PF00612">
    <property type="entry name" value="IQ"/>
    <property type="match status" value="2"/>
</dbReference>
<keyword evidence="10" id="KW-0547">Nucleotide-binding</keyword>
<evidence type="ECO:0000256" key="20">
    <source>
        <dbReference type="ARBA" id="ARBA00023175"/>
    </source>
</evidence>
<dbReference type="GO" id="GO:0003677">
    <property type="term" value="F:DNA binding"/>
    <property type="evidence" value="ECO:0007669"/>
    <property type="project" value="UniProtKB-KW"/>
</dbReference>
<dbReference type="Pfam" id="PF00096">
    <property type="entry name" value="zf-C2H2"/>
    <property type="match status" value="3"/>
</dbReference>
<evidence type="ECO:0000256" key="14">
    <source>
        <dbReference type="ARBA" id="ARBA00022840"/>
    </source>
</evidence>
<dbReference type="Gene3D" id="1.20.58.530">
    <property type="match status" value="1"/>
</dbReference>
<dbReference type="FunFam" id="1.20.5.4820:FF:000005">
    <property type="entry name" value="Myosin IIIB"/>
    <property type="match status" value="1"/>
</dbReference>
<dbReference type="PROSITE" id="PS50096">
    <property type="entry name" value="IQ"/>
    <property type="match status" value="3"/>
</dbReference>
<dbReference type="GO" id="GO:0016459">
    <property type="term" value="C:myosin complex"/>
    <property type="evidence" value="ECO:0007669"/>
    <property type="project" value="UniProtKB-KW"/>
</dbReference>
<sequence>MEMMRHPEETTNMKRQTVASYFRYSLMDLLSKMVVGQPHFVRCIKPNDDREALKFSQERVLVQLRYTGILETVKIRQQGYSHRILFEEFVKRYYYLAFKAHQTPLGSRESCIAILEKSKLDNWVLGKTKVFLKYYHIEQLNLFLREVIGRVVVIQAYTKGWLGARRYKRIKERRENSAVTIQSAWRGYEARRKYKEIRNRRTDAAIHIQAAFRGYIVRKNYSRLKSSDGYPADTESVNNCSAPSFGCEEHWQQTNNQTSPAEPDFLDKQMKKDSNEIPTSQFLLKHSLQMNDSQPISQSLALANHRLSSSLGSPKNQGSENCLEQKLRTPRRRCQQPKMLNSPEDNMYYNQLNKCLLLRAELHHLRFGLMLIALVHGSLCSLGKTCECALPPRLHSSAGPGDRLLQGSLCCCSLWSLHQAAAIHRERNTHTLGQVTAAVSQLGKVRVIRMGRNEYPIHCVTATRISCSALSVASGVKRDVLRFCPFPCLNKTGSRLTLAATKEPRALTCKYQQTHHRSFVDSKDLLSLLKEPLFFDDWVAANFKAINLLSDWLAAQQSPYQILGGDPGAVRQSAQISQRGGVGGPDAEQRDQREGERRKLGSSSSSPWRLHASALPRCPPLAPGAVTMAAVAVLRNDSLQAFLQDRTPSASPDLAKHSPLALLAATCSRIGQPGAAPSDFLQVSYDPALGSPSRIFHPWSSEMPAHSPGGLPPPHPSLGLTPQKSHLQPSFGGAHELPLTPPADPSYPYEFSPVKMLPSSMAALPSSCPPAYVPYAAQAALPPGYSNLLPAPQPCRQLSPNPAPEDIPWWSLQQAGAPGGCSHRFPAAALPRSLVLGPSDLAQYQTQIAALLQTKSPLAATARRCRRCRCPNCQAAAGSAPEAEPGRKKQHICHIPGCGKVYGKTSHLKAHLRWHTGERPFVCNWLFCGKSFTRSDELQRHLRTHTGEKRFACPECGKRFMRSDHLAKHVKTHQNKKLKAAGDGVKREDTRGL</sequence>
<evidence type="ECO:0000256" key="15">
    <source>
        <dbReference type="ARBA" id="ARBA00023015"/>
    </source>
</evidence>
<dbReference type="AlphaFoldDB" id="A0A4D9FAM0"/>
<dbReference type="FunFam" id="3.40.850.10:FF:000008">
    <property type="entry name" value="Putative unconventional myosin-IXa"/>
    <property type="match status" value="1"/>
</dbReference>
<evidence type="ECO:0000256" key="22">
    <source>
        <dbReference type="ARBA" id="ARBA00023242"/>
    </source>
</evidence>
<comment type="similarity">
    <text evidence="24">Belongs to the Sp1 C2H2-type zinc-finger protein family.</text>
</comment>
<dbReference type="GO" id="GO:0005524">
    <property type="term" value="F:ATP binding"/>
    <property type="evidence" value="ECO:0007669"/>
    <property type="project" value="UniProtKB-KW"/>
</dbReference>
<evidence type="ECO:0000259" key="30">
    <source>
        <dbReference type="PROSITE" id="PS50157"/>
    </source>
</evidence>
<evidence type="ECO:0000256" key="26">
    <source>
        <dbReference type="ARBA" id="ARBA00048679"/>
    </source>
</evidence>
<keyword evidence="22" id="KW-0539">Nucleus</keyword>
<dbReference type="STRING" id="55544.A0A4D9FAM0"/>
<evidence type="ECO:0000256" key="11">
    <source>
        <dbReference type="ARBA" id="ARBA00022771"/>
    </source>
</evidence>
<keyword evidence="16 28" id="KW-0518">Myosin</keyword>
<keyword evidence="9" id="KW-0677">Repeat</keyword>
<evidence type="ECO:0000256" key="1">
    <source>
        <dbReference type="ARBA" id="ARBA00004123"/>
    </source>
</evidence>